<dbReference type="Gene3D" id="3.90.1640.10">
    <property type="entry name" value="inorganic pyrophosphatase (n-terminal core)"/>
    <property type="match status" value="1"/>
</dbReference>
<comment type="caution">
    <text evidence="3">The sequence shown here is derived from an EMBL/GenBank/DDBJ whole genome shotgun (WGS) entry which is preliminary data.</text>
</comment>
<feature type="domain" description="DDH" evidence="1">
    <location>
        <begin position="23"/>
        <end position="170"/>
    </location>
</feature>
<dbReference type="GO" id="GO:0003676">
    <property type="term" value="F:nucleic acid binding"/>
    <property type="evidence" value="ECO:0007669"/>
    <property type="project" value="InterPro"/>
</dbReference>
<protein>
    <recommendedName>
        <fullName evidence="5">DDH domain-containing protein</fullName>
    </recommendedName>
</protein>
<evidence type="ECO:0008006" key="5">
    <source>
        <dbReference type="Google" id="ProtNLM"/>
    </source>
</evidence>
<accession>A0A2G9ZP12</accession>
<gene>
    <name evidence="3" type="ORF">COX21_03570</name>
</gene>
<dbReference type="InterPro" id="IPR051319">
    <property type="entry name" value="Oligoribo/pAp-PDE_c-di-AMP_PDE"/>
</dbReference>
<dbReference type="EMBL" id="PCSE01000105">
    <property type="protein sequence ID" value="PIP34310.1"/>
    <property type="molecule type" value="Genomic_DNA"/>
</dbReference>
<dbReference type="Pfam" id="PF01368">
    <property type="entry name" value="DHH"/>
    <property type="match status" value="1"/>
</dbReference>
<dbReference type="Pfam" id="PF02272">
    <property type="entry name" value="DHHA1"/>
    <property type="match status" value="1"/>
</dbReference>
<name>A0A2G9ZP12_9BACT</name>
<dbReference type="SUPFAM" id="SSF64182">
    <property type="entry name" value="DHH phosphoesterases"/>
    <property type="match status" value="1"/>
</dbReference>
<organism evidence="3 4">
    <name type="scientific">Candidatus Falkowbacteria bacterium CG23_combo_of_CG06-09_8_20_14_all_41_10</name>
    <dbReference type="NCBI Taxonomy" id="1974571"/>
    <lineage>
        <taxon>Bacteria</taxon>
        <taxon>Candidatus Falkowiibacteriota</taxon>
    </lineage>
</organism>
<proteinExistence type="predicted"/>
<evidence type="ECO:0000313" key="4">
    <source>
        <dbReference type="Proteomes" id="UP000231408"/>
    </source>
</evidence>
<evidence type="ECO:0000259" key="1">
    <source>
        <dbReference type="Pfam" id="PF01368"/>
    </source>
</evidence>
<dbReference type="Gene3D" id="3.10.310.30">
    <property type="match status" value="1"/>
</dbReference>
<dbReference type="InterPro" id="IPR038763">
    <property type="entry name" value="DHH_sf"/>
</dbReference>
<evidence type="ECO:0000313" key="3">
    <source>
        <dbReference type="EMBL" id="PIP34310.1"/>
    </source>
</evidence>
<reference evidence="3 4" key="1">
    <citation type="submission" date="2017-09" db="EMBL/GenBank/DDBJ databases">
        <title>Depth-based differentiation of microbial function through sediment-hosted aquifers and enrichment of novel symbionts in the deep terrestrial subsurface.</title>
        <authorList>
            <person name="Probst A.J."/>
            <person name="Ladd B."/>
            <person name="Jarett J.K."/>
            <person name="Geller-Mcgrath D.E."/>
            <person name="Sieber C.M."/>
            <person name="Emerson J.B."/>
            <person name="Anantharaman K."/>
            <person name="Thomas B.C."/>
            <person name="Malmstrom R."/>
            <person name="Stieglmeier M."/>
            <person name="Klingl A."/>
            <person name="Woyke T."/>
            <person name="Ryan C.M."/>
            <person name="Banfield J.F."/>
        </authorList>
    </citation>
    <scope>NUCLEOTIDE SEQUENCE [LARGE SCALE GENOMIC DNA]</scope>
    <source>
        <strain evidence="3">CG23_combo_of_CG06-09_8_20_14_all_41_10</strain>
    </source>
</reference>
<dbReference type="InterPro" id="IPR003156">
    <property type="entry name" value="DHHA1_dom"/>
</dbReference>
<feature type="domain" description="DHHA1" evidence="2">
    <location>
        <begin position="254"/>
        <end position="323"/>
    </location>
</feature>
<dbReference type="Proteomes" id="UP000231408">
    <property type="component" value="Unassembled WGS sequence"/>
</dbReference>
<dbReference type="InterPro" id="IPR001667">
    <property type="entry name" value="DDH_dom"/>
</dbReference>
<dbReference type="PANTHER" id="PTHR47618:SF1">
    <property type="entry name" value="BIFUNCTIONAL OLIGORIBONUCLEASE AND PAP PHOSPHATASE NRNA"/>
    <property type="match status" value="1"/>
</dbReference>
<evidence type="ECO:0000259" key="2">
    <source>
        <dbReference type="Pfam" id="PF02272"/>
    </source>
</evidence>
<sequence length="336" mass="37174">MYMNEEYLNYCRRAYQQILAADNILIVSHLHPDIDALSSVGIMIELVEGLNKNYLAYAQDKDDNIFDFLPHAERVHSKLPLGFSFNDYDLVLILDCGAINRTGLAEALHNRNKSKIQVIEFDHHPPVDHFADLEIRLPHLASTTEVLYHFLKINNIAINKNLSNLLLSGILADTGNFLYPSTSEDTINIASEMLQSGAQLPKIFQNTLQNKNLTSMRLWGLALKNLKVNSKYNLAVSVLTQEEINEATQAVGLDEASNDIFGDIVGFLSNLGGVKGVILFREESDGKIKASLRTSDPAIDISRLAAIFGGGGHAKASGLVVKGKINSSNDGWEFEY</sequence>
<dbReference type="PANTHER" id="PTHR47618">
    <property type="entry name" value="BIFUNCTIONAL OLIGORIBONUCLEASE AND PAP PHOSPHATASE NRNA"/>
    <property type="match status" value="1"/>
</dbReference>
<dbReference type="AlphaFoldDB" id="A0A2G9ZP12"/>